<gene>
    <name evidence="1" type="ORF">N4562_04990</name>
</gene>
<name>A0A9Q9J7H9_9LACO</name>
<dbReference type="Proteomes" id="UP001058429">
    <property type="component" value="Chromosome"/>
</dbReference>
<evidence type="ECO:0000313" key="2">
    <source>
        <dbReference type="Proteomes" id="UP001058429"/>
    </source>
</evidence>
<accession>A0A9Q9J7H9</accession>
<protein>
    <submittedName>
        <fullName evidence="1">Uncharacterized protein</fullName>
    </submittedName>
</protein>
<dbReference type="Gene3D" id="3.40.50.720">
    <property type="entry name" value="NAD(P)-binding Rossmann-like Domain"/>
    <property type="match status" value="1"/>
</dbReference>
<sequence>MGNVGTQLAVHYASRGATVKIYSSKPQLFKKELQIIDNAGTILAKGSPQLVTDSLAAAVSGSELILITVPAFLVARLAN</sequence>
<organism evidence="1 2">
    <name type="scientific">Ligilactobacillus agilis</name>
    <dbReference type="NCBI Taxonomy" id="1601"/>
    <lineage>
        <taxon>Bacteria</taxon>
        <taxon>Bacillati</taxon>
        <taxon>Bacillota</taxon>
        <taxon>Bacilli</taxon>
        <taxon>Lactobacillales</taxon>
        <taxon>Lactobacillaceae</taxon>
        <taxon>Ligilactobacillus</taxon>
    </lineage>
</organism>
<dbReference type="AlphaFoldDB" id="A0A9Q9J7H9"/>
<reference evidence="1" key="1">
    <citation type="submission" date="2022-09" db="EMBL/GenBank/DDBJ databases">
        <title>Complete genome of Ligilactobacillus agilis AM_LB6, isolated from chicken feces.</title>
        <authorList>
            <person name="den Bakker H.C."/>
            <person name="Mann A."/>
        </authorList>
    </citation>
    <scope>NUCLEOTIDE SEQUENCE</scope>
    <source>
        <strain evidence="1">AM_LB6</strain>
    </source>
</reference>
<proteinExistence type="predicted"/>
<evidence type="ECO:0000313" key="1">
    <source>
        <dbReference type="EMBL" id="UXC64374.1"/>
    </source>
</evidence>
<dbReference type="SUPFAM" id="SSF51735">
    <property type="entry name" value="NAD(P)-binding Rossmann-fold domains"/>
    <property type="match status" value="1"/>
</dbReference>
<dbReference type="EMBL" id="CP104396">
    <property type="protein sequence ID" value="UXC64374.1"/>
    <property type="molecule type" value="Genomic_DNA"/>
</dbReference>
<dbReference type="InterPro" id="IPR036291">
    <property type="entry name" value="NAD(P)-bd_dom_sf"/>
</dbReference>